<name>A0A821QBS0_9NEOP</name>
<gene>
    <name evidence="2" type="ORF">PMACD_LOCUS4426</name>
</gene>
<keyword evidence="3" id="KW-1185">Reference proteome</keyword>
<protein>
    <submittedName>
        <fullName evidence="2">Uncharacterized protein</fullName>
    </submittedName>
</protein>
<dbReference type="Proteomes" id="UP000663880">
    <property type="component" value="Unassembled WGS sequence"/>
</dbReference>
<proteinExistence type="predicted"/>
<organism evidence="2 3">
    <name type="scientific">Pieris macdunnoughi</name>
    <dbReference type="NCBI Taxonomy" id="345717"/>
    <lineage>
        <taxon>Eukaryota</taxon>
        <taxon>Metazoa</taxon>
        <taxon>Ecdysozoa</taxon>
        <taxon>Arthropoda</taxon>
        <taxon>Hexapoda</taxon>
        <taxon>Insecta</taxon>
        <taxon>Pterygota</taxon>
        <taxon>Neoptera</taxon>
        <taxon>Endopterygota</taxon>
        <taxon>Lepidoptera</taxon>
        <taxon>Glossata</taxon>
        <taxon>Ditrysia</taxon>
        <taxon>Papilionoidea</taxon>
        <taxon>Pieridae</taxon>
        <taxon>Pierinae</taxon>
        <taxon>Pieris</taxon>
    </lineage>
</organism>
<accession>A0A821QBS0</accession>
<dbReference type="EMBL" id="CAJOBZ010000008">
    <property type="protein sequence ID" value="CAF4817857.1"/>
    <property type="molecule type" value="Genomic_DNA"/>
</dbReference>
<reference evidence="2" key="1">
    <citation type="submission" date="2021-02" db="EMBL/GenBank/DDBJ databases">
        <authorList>
            <person name="Steward A R."/>
        </authorList>
    </citation>
    <scope>NUCLEOTIDE SEQUENCE</scope>
</reference>
<dbReference type="AlphaFoldDB" id="A0A821QBS0"/>
<feature type="transmembrane region" description="Helical" evidence="1">
    <location>
        <begin position="160"/>
        <end position="182"/>
    </location>
</feature>
<comment type="caution">
    <text evidence="2">The sequence shown here is derived from an EMBL/GenBank/DDBJ whole genome shotgun (WGS) entry which is preliminary data.</text>
</comment>
<evidence type="ECO:0000256" key="1">
    <source>
        <dbReference type="SAM" id="Phobius"/>
    </source>
</evidence>
<keyword evidence="1" id="KW-0472">Membrane</keyword>
<dbReference type="OrthoDB" id="7438227at2759"/>
<keyword evidence="1" id="KW-1133">Transmembrane helix</keyword>
<keyword evidence="1" id="KW-0812">Transmembrane</keyword>
<evidence type="ECO:0000313" key="3">
    <source>
        <dbReference type="Proteomes" id="UP000663880"/>
    </source>
</evidence>
<evidence type="ECO:0000313" key="2">
    <source>
        <dbReference type="EMBL" id="CAF4817857.1"/>
    </source>
</evidence>
<sequence length="188" mass="21049">MADIAREYLENSLENEYILNTNQESNRNEIETHDKVQESESNMTHSSSYVLARNDSQLSGDVDRWIGDSPTEVPLRGIRASGVQRSALISTQNSLLSNSFWYLAALVLPLFSTNSFSQWQCSPNAIYNSVGLLVAQLGRLCSHIRCQLRHMSENTHARDLFATAMDIILVVYAVGFLILSMYQASLIG</sequence>